<accession>F8A6H3</accession>
<reference evidence="2" key="1">
    <citation type="submission" date="2011-04" db="EMBL/GenBank/DDBJ databases">
        <title>Complete sequence of Cellvibrio gilvus ATCC 13127.</title>
        <authorList>
            <person name="Lucas S."/>
            <person name="Han J."/>
            <person name="Lapidus A."/>
            <person name="Cheng J.-F."/>
            <person name="Goodwin L."/>
            <person name="Pitluck S."/>
            <person name="Peters L."/>
            <person name="Munk A."/>
            <person name="Detter J.C."/>
            <person name="Han C."/>
            <person name="Tapia R."/>
            <person name="Land M."/>
            <person name="Hauser L."/>
            <person name="Kyrpides N."/>
            <person name="Ivanova N."/>
            <person name="Ovchinnikova G."/>
            <person name="Pagani I."/>
            <person name="Mead D."/>
            <person name="Brumm P."/>
            <person name="Woyke T."/>
        </authorList>
    </citation>
    <scope>NUCLEOTIDE SEQUENCE [LARGE SCALE GENOMIC DNA]</scope>
    <source>
        <strain evidence="2">ATCC 13127 / NRRL B-14078</strain>
    </source>
</reference>
<dbReference type="PANTHER" id="PTHR39186">
    <property type="entry name" value="DUF2071 FAMILY PROTEIN"/>
    <property type="match status" value="1"/>
</dbReference>
<dbReference type="AlphaFoldDB" id="F8A6H3"/>
<dbReference type="Proteomes" id="UP000000485">
    <property type="component" value="Chromosome"/>
</dbReference>
<dbReference type="eggNOG" id="COG3361">
    <property type="taxonomic scope" value="Bacteria"/>
</dbReference>
<gene>
    <name evidence="1" type="ordered locus">Celgi_2968</name>
</gene>
<dbReference type="RefSeq" id="WP_013884978.1">
    <property type="nucleotide sequence ID" value="NC_015671.1"/>
</dbReference>
<evidence type="ECO:0000313" key="1">
    <source>
        <dbReference type="EMBL" id="AEI13461.1"/>
    </source>
</evidence>
<dbReference type="EMBL" id="CP002665">
    <property type="protein sequence ID" value="AEI13461.1"/>
    <property type="molecule type" value="Genomic_DNA"/>
</dbReference>
<evidence type="ECO:0008006" key="3">
    <source>
        <dbReference type="Google" id="ProtNLM"/>
    </source>
</evidence>
<dbReference type="HOGENOM" id="CLU_081757_1_0_11"/>
<evidence type="ECO:0000313" key="2">
    <source>
        <dbReference type="Proteomes" id="UP000000485"/>
    </source>
</evidence>
<protein>
    <recommendedName>
        <fullName evidence="3">DUF2071 domain-containing protein</fullName>
    </recommendedName>
</protein>
<dbReference type="InterPro" id="IPR023375">
    <property type="entry name" value="ADC_dom_sf"/>
</dbReference>
<dbReference type="Pfam" id="PF09844">
    <property type="entry name" value="DUF2071"/>
    <property type="match status" value="1"/>
</dbReference>
<dbReference type="SUPFAM" id="SSF160104">
    <property type="entry name" value="Acetoacetate decarboxylase-like"/>
    <property type="match status" value="1"/>
</dbReference>
<dbReference type="STRING" id="593907.Celgi_2968"/>
<dbReference type="OrthoDB" id="150993at2"/>
<dbReference type="InterPro" id="IPR018644">
    <property type="entry name" value="DUF2071"/>
</dbReference>
<name>F8A6H3_CELGA</name>
<sequence length="268" mass="28942">MASVAGRTQVQSGAVLPEPVTPVAPAMHGPPLLRQSWCDLTFVHWRVAPDLVAPLLPAGTRPDEHDGSSWVGLVPFRMVGAGAGRGPGIPWLGTFPETNVRLYSVDARGRRGVMFRTLEASRLAFVLGSRAALALPYTWARMRVTEADGVLTYTSRRRWPGPRDAATHVVVRPGAPLAAGDPLADFLTARWALHTRAFGRTLRLPNRHEPWPLQSAELLRLDETLLAACGLPGLAGRPPDSVLFSRGVRTQFGPPTVVPTHSHPRPGG</sequence>
<dbReference type="KEGG" id="cga:Celgi_2968"/>
<keyword evidence="2" id="KW-1185">Reference proteome</keyword>
<proteinExistence type="predicted"/>
<organism evidence="1 2">
    <name type="scientific">Cellulomonas gilvus (strain ATCC 13127 / NRRL B-14078)</name>
    <name type="common">Cellvibrio gilvus</name>
    <dbReference type="NCBI Taxonomy" id="593907"/>
    <lineage>
        <taxon>Bacteria</taxon>
        <taxon>Bacillati</taxon>
        <taxon>Actinomycetota</taxon>
        <taxon>Actinomycetes</taxon>
        <taxon>Micrococcales</taxon>
        <taxon>Cellulomonadaceae</taxon>
        <taxon>Cellulomonas</taxon>
    </lineage>
</organism>
<dbReference type="PANTHER" id="PTHR39186:SF1">
    <property type="entry name" value="DUF2071 DOMAIN-CONTAINING PROTEIN"/>
    <property type="match status" value="1"/>
</dbReference>